<evidence type="ECO:0000256" key="3">
    <source>
        <dbReference type="ARBA" id="ARBA00022771"/>
    </source>
</evidence>
<dbReference type="InterPro" id="IPR044246">
    <property type="entry name" value="ZFP3-like"/>
</dbReference>
<dbReference type="SUPFAM" id="SSF57667">
    <property type="entry name" value="beta-beta-alpha zinc fingers"/>
    <property type="match status" value="1"/>
</dbReference>
<dbReference type="PROSITE" id="PS00028">
    <property type="entry name" value="ZINC_FINGER_C2H2_1"/>
    <property type="match status" value="1"/>
</dbReference>
<dbReference type="OrthoDB" id="1430440at2759"/>
<dbReference type="PROSITE" id="PS50157">
    <property type="entry name" value="ZINC_FINGER_C2H2_2"/>
    <property type="match status" value="1"/>
</dbReference>
<dbReference type="InterPro" id="IPR013087">
    <property type="entry name" value="Znf_C2H2_type"/>
</dbReference>
<evidence type="ECO:0000313" key="8">
    <source>
        <dbReference type="EMBL" id="KYP64108.1"/>
    </source>
</evidence>
<dbReference type="EMBL" id="CM003609">
    <property type="protein sequence ID" value="KYP64108.1"/>
    <property type="molecule type" value="Genomic_DNA"/>
</dbReference>
<evidence type="ECO:0000256" key="5">
    <source>
        <dbReference type="ARBA" id="ARBA00023242"/>
    </source>
</evidence>
<keyword evidence="2" id="KW-0479">Metal-binding</keyword>
<comment type="subcellular location">
    <subcellularLocation>
        <location evidence="1">Nucleus</location>
    </subcellularLocation>
</comment>
<feature type="domain" description="C2H2-type" evidence="7">
    <location>
        <begin position="38"/>
        <end position="65"/>
    </location>
</feature>
<evidence type="ECO:0000256" key="2">
    <source>
        <dbReference type="ARBA" id="ARBA00022723"/>
    </source>
</evidence>
<dbReference type="Gene3D" id="3.30.160.60">
    <property type="entry name" value="Classic Zinc Finger"/>
    <property type="match status" value="1"/>
</dbReference>
<evidence type="ECO:0000313" key="9">
    <source>
        <dbReference type="Proteomes" id="UP000075243"/>
    </source>
</evidence>
<evidence type="ECO:0000256" key="1">
    <source>
        <dbReference type="ARBA" id="ARBA00004123"/>
    </source>
</evidence>
<accession>A0A151TAM1</accession>
<dbReference type="PANTHER" id="PTHR47287">
    <property type="entry name" value="C2H2 AND C2HC ZINC FINGERS SUPERFAMILY PROTEIN"/>
    <property type="match status" value="1"/>
</dbReference>
<gene>
    <name evidence="8" type="ORF">KK1_018697</name>
</gene>
<keyword evidence="4" id="KW-0862">Zinc</keyword>
<dbReference type="GO" id="GO:0005634">
    <property type="term" value="C:nucleus"/>
    <property type="evidence" value="ECO:0007669"/>
    <property type="project" value="UniProtKB-SubCell"/>
</dbReference>
<protein>
    <submittedName>
        <fullName evidence="8">Zinc finger protein 7</fullName>
    </submittedName>
</protein>
<name>A0A151TAM1_CAJCA</name>
<dbReference type="Gramene" id="C.cajan_18164.t">
    <property type="protein sequence ID" value="C.cajan_18164.t.cds1"/>
    <property type="gene ID" value="C.cajan_18164"/>
</dbReference>
<dbReference type="GO" id="GO:0008270">
    <property type="term" value="F:zinc ion binding"/>
    <property type="evidence" value="ECO:0007669"/>
    <property type="project" value="UniProtKB-KW"/>
</dbReference>
<dbReference type="GO" id="GO:0009788">
    <property type="term" value="P:negative regulation of abscisic acid-activated signaling pathway"/>
    <property type="evidence" value="ECO:0007669"/>
    <property type="project" value="InterPro"/>
</dbReference>
<keyword evidence="5" id="KW-0539">Nucleus</keyword>
<evidence type="ECO:0000256" key="6">
    <source>
        <dbReference type="PROSITE-ProRule" id="PRU00042"/>
    </source>
</evidence>
<sequence>MSERVSIRDVENKKLKRKIEEEPPTLAMEDSNLFLNQLSCKFCNKKFRNSQALGGHQNAHKRERLLLNIEKELEMKALENVPLYSPPTYLPFQGTPLYHGALMHPMKHMPNMSFTLAQPSYDINQGFPLAPHFFGMTSTSGGGDATFPTILNTEIEGYFYQIPSLVESATTSLVGGSLSSRVCVDGLTLQGSPSVTTNDSSSSDLDLSLKL</sequence>
<dbReference type="InterPro" id="IPR036236">
    <property type="entry name" value="Znf_C2H2_sf"/>
</dbReference>
<keyword evidence="9" id="KW-1185">Reference proteome</keyword>
<organism evidence="8 9">
    <name type="scientific">Cajanus cajan</name>
    <name type="common">Pigeon pea</name>
    <name type="synonym">Cajanus indicus</name>
    <dbReference type="NCBI Taxonomy" id="3821"/>
    <lineage>
        <taxon>Eukaryota</taxon>
        <taxon>Viridiplantae</taxon>
        <taxon>Streptophyta</taxon>
        <taxon>Embryophyta</taxon>
        <taxon>Tracheophyta</taxon>
        <taxon>Spermatophyta</taxon>
        <taxon>Magnoliopsida</taxon>
        <taxon>eudicotyledons</taxon>
        <taxon>Gunneridae</taxon>
        <taxon>Pentapetalae</taxon>
        <taxon>rosids</taxon>
        <taxon>fabids</taxon>
        <taxon>Fabales</taxon>
        <taxon>Fabaceae</taxon>
        <taxon>Papilionoideae</taxon>
        <taxon>50 kb inversion clade</taxon>
        <taxon>NPAAA clade</taxon>
        <taxon>indigoferoid/millettioid clade</taxon>
        <taxon>Phaseoleae</taxon>
        <taxon>Cajanus</taxon>
    </lineage>
</organism>
<dbReference type="STRING" id="3821.A0A151TAM1"/>
<evidence type="ECO:0000259" key="7">
    <source>
        <dbReference type="PROSITE" id="PS50157"/>
    </source>
</evidence>
<dbReference type="AlphaFoldDB" id="A0A151TAM1"/>
<proteinExistence type="predicted"/>
<dbReference type="PANTHER" id="PTHR47287:SF15">
    <property type="entry name" value="ZINC FINGER PROTEIN 3-LIKE"/>
    <property type="match status" value="1"/>
</dbReference>
<evidence type="ECO:0000256" key="4">
    <source>
        <dbReference type="ARBA" id="ARBA00022833"/>
    </source>
</evidence>
<reference evidence="8 9" key="1">
    <citation type="journal article" date="2012" name="Nat. Biotechnol.">
        <title>Draft genome sequence of pigeonpea (Cajanus cajan), an orphan legume crop of resource-poor farmers.</title>
        <authorList>
            <person name="Varshney R.K."/>
            <person name="Chen W."/>
            <person name="Li Y."/>
            <person name="Bharti A.K."/>
            <person name="Saxena R.K."/>
            <person name="Schlueter J.A."/>
            <person name="Donoghue M.T."/>
            <person name="Azam S."/>
            <person name="Fan G."/>
            <person name="Whaley A.M."/>
            <person name="Farmer A.D."/>
            <person name="Sheridan J."/>
            <person name="Iwata A."/>
            <person name="Tuteja R."/>
            <person name="Penmetsa R.V."/>
            <person name="Wu W."/>
            <person name="Upadhyaya H.D."/>
            <person name="Yang S.P."/>
            <person name="Shah T."/>
            <person name="Saxena K.B."/>
            <person name="Michael T."/>
            <person name="McCombie W.R."/>
            <person name="Yang B."/>
            <person name="Zhang G."/>
            <person name="Yang H."/>
            <person name="Wang J."/>
            <person name="Spillane C."/>
            <person name="Cook D.R."/>
            <person name="May G.D."/>
            <person name="Xu X."/>
            <person name="Jackson S.A."/>
        </authorList>
    </citation>
    <scope>NUCLEOTIDE SEQUENCE [LARGE SCALE GENOMIC DNA]</scope>
    <source>
        <strain evidence="9">cv. Asha</strain>
    </source>
</reference>
<keyword evidence="3 6" id="KW-0863">Zinc-finger</keyword>
<dbReference type="Proteomes" id="UP000075243">
    <property type="component" value="Chromosome 7"/>
</dbReference>